<dbReference type="Proteomes" id="UP001642484">
    <property type="component" value="Unassembled WGS sequence"/>
</dbReference>
<dbReference type="PANTHER" id="PTHR36220:SF1">
    <property type="entry name" value="GAMMA TUBULIN COMPLEX COMPONENT C-TERMINAL DOMAIN-CONTAINING PROTEIN"/>
    <property type="match status" value="1"/>
</dbReference>
<dbReference type="Gene3D" id="2.130.10.130">
    <property type="entry name" value="Integrin alpha, N-terminal"/>
    <property type="match status" value="2"/>
</dbReference>
<dbReference type="InterPro" id="IPR028994">
    <property type="entry name" value="Integrin_alpha_N"/>
</dbReference>
<proteinExistence type="predicted"/>
<dbReference type="EMBL" id="CAXAMN010000447">
    <property type="protein sequence ID" value="CAK8988587.1"/>
    <property type="molecule type" value="Genomic_DNA"/>
</dbReference>
<accession>A0ABP0HEK5</accession>
<protein>
    <submittedName>
        <fullName evidence="1">Uncharacterized protein</fullName>
    </submittedName>
</protein>
<organism evidence="1 2">
    <name type="scientific">Durusdinium trenchii</name>
    <dbReference type="NCBI Taxonomy" id="1381693"/>
    <lineage>
        <taxon>Eukaryota</taxon>
        <taxon>Sar</taxon>
        <taxon>Alveolata</taxon>
        <taxon>Dinophyceae</taxon>
        <taxon>Suessiales</taxon>
        <taxon>Symbiodiniaceae</taxon>
        <taxon>Durusdinium</taxon>
    </lineage>
</organism>
<dbReference type="Pfam" id="PF14312">
    <property type="entry name" value="FG-GAP_2"/>
    <property type="match status" value="6"/>
</dbReference>
<dbReference type="InterPro" id="IPR013517">
    <property type="entry name" value="FG-GAP"/>
</dbReference>
<evidence type="ECO:0000313" key="2">
    <source>
        <dbReference type="Proteomes" id="UP001642484"/>
    </source>
</evidence>
<evidence type="ECO:0000313" key="1">
    <source>
        <dbReference type="EMBL" id="CAK8988587.1"/>
    </source>
</evidence>
<name>A0ABP0HEK5_9DINO</name>
<sequence>MVLKLLVLLELLRVGAYQMSYEAGVLSEGNVKDDEFGKVVSISGNVLIVGAPAEDINGTDAGGAYVYKLVGNIWTLDARIVSEDIAAGDRFGNSLKVEGDYIIVGADGHDSNGLADTGSAYIFSKNSDSWVQQAKLVGDDTMAGDKFGISVSMTENYAVVGADWHTGPGGVGCGAAYIFAFNGSSWNQEAQLLPDDSAAFDRFGGAVSIFESTVIVGAVESEENGAAYVFERNGDQTWSQLVKYVADSNTTDTDRFASAVALSGDTAVVGAFWDDGEKVNGGAVYIYTWNSSGWGTGTKIYAPDGANEEDRFGISVDVSGNTMIVGAYFTSESGVWSGSAYIFAQLAIGQWSFQEKVTWSGAAASHYFGRGVSIWDSNVGPFTAVVGAPGANSSIVLEGGLPTTSTTTTSTSSTSSSTSKTASTSTTTSSTKTSSSSVSSSTSITTSTSMTSTTSMTSSSLTSSSTSVSQTTSTSSSVTLTTSTSSSHTRTSSTMTLTTKTTLTTTSTSQTTTSFTTTSSTRTSATTTESTMTTTASTSSASTTTSQTQTSTSVSVTKTSLRVTSSSTAPPSLSMKEDFGTGIDYSSGSWTWEEYDSAAFHLRVPLVLLLWMVH</sequence>
<keyword evidence="2" id="KW-1185">Reference proteome</keyword>
<comment type="caution">
    <text evidence="1">The sequence shown here is derived from an EMBL/GenBank/DDBJ whole genome shotgun (WGS) entry which is preliminary data.</text>
</comment>
<gene>
    <name evidence="1" type="ORF">CCMP2556_LOCUS1311</name>
</gene>
<dbReference type="SUPFAM" id="SSF69318">
    <property type="entry name" value="Integrin alpha N-terminal domain"/>
    <property type="match status" value="1"/>
</dbReference>
<dbReference type="PANTHER" id="PTHR36220">
    <property type="entry name" value="UNNAMED PRODUCT"/>
    <property type="match status" value="1"/>
</dbReference>
<reference evidence="1 2" key="1">
    <citation type="submission" date="2024-02" db="EMBL/GenBank/DDBJ databases">
        <authorList>
            <person name="Chen Y."/>
            <person name="Shah S."/>
            <person name="Dougan E. K."/>
            <person name="Thang M."/>
            <person name="Chan C."/>
        </authorList>
    </citation>
    <scope>NUCLEOTIDE SEQUENCE [LARGE SCALE GENOMIC DNA]</scope>
</reference>